<dbReference type="OrthoDB" id="266279at2"/>
<organism evidence="2 3">
    <name type="scientific">Chryseobacterium lacus</name>
    <dbReference type="NCBI Taxonomy" id="2058346"/>
    <lineage>
        <taxon>Bacteria</taxon>
        <taxon>Pseudomonadati</taxon>
        <taxon>Bacteroidota</taxon>
        <taxon>Flavobacteriia</taxon>
        <taxon>Flavobacteriales</taxon>
        <taxon>Weeksellaceae</taxon>
        <taxon>Chryseobacterium group</taxon>
        <taxon>Chryseobacterium</taxon>
    </lineage>
</organism>
<dbReference type="SUPFAM" id="SSF48452">
    <property type="entry name" value="TPR-like"/>
    <property type="match status" value="1"/>
</dbReference>
<dbReference type="EMBL" id="QPIE01000002">
    <property type="protein sequence ID" value="RCU43969.1"/>
    <property type="molecule type" value="Genomic_DNA"/>
</dbReference>
<accession>A0A368N3W3</accession>
<dbReference type="PROSITE" id="PS50005">
    <property type="entry name" value="TPR"/>
    <property type="match status" value="1"/>
</dbReference>
<dbReference type="Gene3D" id="1.25.40.10">
    <property type="entry name" value="Tetratricopeptide repeat domain"/>
    <property type="match status" value="1"/>
</dbReference>
<dbReference type="AlphaFoldDB" id="A0A368N3W3"/>
<dbReference type="RefSeq" id="WP_114302948.1">
    <property type="nucleotide sequence ID" value="NZ_QPIE01000002.1"/>
</dbReference>
<protein>
    <submittedName>
        <fullName evidence="2">Tetratricopeptide repeat protein</fullName>
    </submittedName>
</protein>
<feature type="repeat" description="TPR" evidence="1">
    <location>
        <begin position="77"/>
        <end position="110"/>
    </location>
</feature>
<proteinExistence type="predicted"/>
<dbReference type="Pfam" id="PF13431">
    <property type="entry name" value="TPR_17"/>
    <property type="match status" value="1"/>
</dbReference>
<evidence type="ECO:0000256" key="1">
    <source>
        <dbReference type="PROSITE-ProRule" id="PRU00339"/>
    </source>
</evidence>
<comment type="caution">
    <text evidence="2">The sequence shown here is derived from an EMBL/GenBank/DDBJ whole genome shotgun (WGS) entry which is preliminary data.</text>
</comment>
<keyword evidence="3" id="KW-1185">Reference proteome</keyword>
<name>A0A368N3W3_9FLAO</name>
<dbReference type="InterPro" id="IPR019734">
    <property type="entry name" value="TPR_rpt"/>
</dbReference>
<reference evidence="2 3" key="1">
    <citation type="submission" date="2018-07" db="EMBL/GenBank/DDBJ databases">
        <title>Chryseobacterium lacus sp. nov., isolated from lake water.</title>
        <authorList>
            <person name="Li C.-M."/>
        </authorList>
    </citation>
    <scope>NUCLEOTIDE SEQUENCE [LARGE SCALE GENOMIC DNA]</scope>
    <source>
        <strain evidence="2 3">YLOS41</strain>
    </source>
</reference>
<evidence type="ECO:0000313" key="3">
    <source>
        <dbReference type="Proteomes" id="UP000252172"/>
    </source>
</evidence>
<keyword evidence="1" id="KW-0802">TPR repeat</keyword>
<dbReference type="InterPro" id="IPR011990">
    <property type="entry name" value="TPR-like_helical_dom_sf"/>
</dbReference>
<sequence length="443" mass="50352">MNFEKKSNSPAYQDWLNAQELYQKGRYEDCFFALTAGFIKDADYVPLYQLAAAVTAQLDAPGAQELFTEIAENLDNPVLFDELGYLYFEGQQWALAALFFEKSLQLHPENPDALYDLALCYGHMTEFQKAIGALTQRLTPDFWCSYLLCKYKIFCGEREGVKEDIEVLTSFPEAQLKENQSEVPTLKIIELREMLERCYQVESLRTHIRVWQFIQYGSAVLDCHENKKQSSGGRYVSVVHTYESIKTWAVIAKTFFSTHSVNITEIAALPDRDSEILGRVLAKILEVNFTIYDEESSTGNQLIIAAEGSLLDNCYELGVISNGNILLAFWQNWLCSSYICPDIIGCMAQSCEFPWNVAGIQMIDTEMHTFAPRNENHLSPEEVAVNICNAVSENIVTSGLDFYAGRKEFLKGIGRYSGEHRYNFMTESPVPGSWFNSDFLNLL</sequence>
<dbReference type="Proteomes" id="UP000252172">
    <property type="component" value="Unassembled WGS sequence"/>
</dbReference>
<evidence type="ECO:0000313" key="2">
    <source>
        <dbReference type="EMBL" id="RCU43969.1"/>
    </source>
</evidence>
<gene>
    <name evidence="2" type="ORF">DQ356_02810</name>
</gene>
<dbReference type="SMART" id="SM00028">
    <property type="entry name" value="TPR"/>
    <property type="match status" value="2"/>
</dbReference>